<dbReference type="InterPro" id="IPR001910">
    <property type="entry name" value="Inosine/uridine_hydrolase_dom"/>
</dbReference>
<feature type="non-terminal residue" evidence="3">
    <location>
        <position position="99"/>
    </location>
</feature>
<sequence>MTSVFGNVTVAQATRNALYLAEKAGFSGLPVAEGAGAPLVLPPFPPSRQVHGDEVRRSARLCPQGRAVTETRRNSWSSWRGLRASGPHPVRARSPISPR</sequence>
<evidence type="ECO:0000313" key="3">
    <source>
        <dbReference type="EMBL" id="MDN3714245.1"/>
    </source>
</evidence>
<organism evidence="3 4">
    <name type="scientific">Paracoccus cavernae</name>
    <dbReference type="NCBI Taxonomy" id="1571207"/>
    <lineage>
        <taxon>Bacteria</taxon>
        <taxon>Pseudomonadati</taxon>
        <taxon>Pseudomonadota</taxon>
        <taxon>Alphaproteobacteria</taxon>
        <taxon>Rhodobacterales</taxon>
        <taxon>Paracoccaceae</taxon>
        <taxon>Paracoccus</taxon>
    </lineage>
</organism>
<dbReference type="EMBL" id="JAUFRC010000003">
    <property type="protein sequence ID" value="MDN3714245.1"/>
    <property type="molecule type" value="Genomic_DNA"/>
</dbReference>
<keyword evidence="4" id="KW-1185">Reference proteome</keyword>
<comment type="caution">
    <text evidence="3">The sequence shown here is derived from an EMBL/GenBank/DDBJ whole genome shotgun (WGS) entry which is preliminary data.</text>
</comment>
<dbReference type="SUPFAM" id="SSF53590">
    <property type="entry name" value="Nucleoside hydrolase"/>
    <property type="match status" value="1"/>
</dbReference>
<reference evidence="4" key="1">
    <citation type="journal article" date="2019" name="Int. J. Syst. Evol. Microbiol.">
        <title>The Global Catalogue of Microorganisms (GCM) 10K type strain sequencing project: providing services to taxonomists for standard genome sequencing and annotation.</title>
        <authorList>
            <consortium name="The Broad Institute Genomics Platform"/>
            <consortium name="The Broad Institute Genome Sequencing Center for Infectious Disease"/>
            <person name="Wu L."/>
            <person name="Ma J."/>
        </authorList>
    </citation>
    <scope>NUCLEOTIDE SEQUENCE [LARGE SCALE GENOMIC DNA]</scope>
    <source>
        <strain evidence="4">CECT 8482</strain>
    </source>
</reference>
<accession>A0ABT8DC30</accession>
<feature type="domain" description="Inosine/uridine-preferring nucleoside hydrolase" evidence="2">
    <location>
        <begin position="2"/>
        <end position="54"/>
    </location>
</feature>
<dbReference type="InterPro" id="IPR036452">
    <property type="entry name" value="Ribo_hydro-like"/>
</dbReference>
<evidence type="ECO:0000259" key="2">
    <source>
        <dbReference type="Pfam" id="PF01156"/>
    </source>
</evidence>
<proteinExistence type="predicted"/>
<dbReference type="Gene3D" id="3.90.245.10">
    <property type="entry name" value="Ribonucleoside hydrolase-like"/>
    <property type="match status" value="1"/>
</dbReference>
<name>A0ABT8DC30_9RHOB</name>
<protein>
    <recommendedName>
        <fullName evidence="2">Inosine/uridine-preferring nucleoside hydrolase domain-containing protein</fullName>
    </recommendedName>
</protein>
<evidence type="ECO:0000256" key="1">
    <source>
        <dbReference type="SAM" id="MobiDB-lite"/>
    </source>
</evidence>
<dbReference type="Proteomes" id="UP001243846">
    <property type="component" value="Unassembled WGS sequence"/>
</dbReference>
<dbReference type="Pfam" id="PF01156">
    <property type="entry name" value="IU_nuc_hydro"/>
    <property type="match status" value="1"/>
</dbReference>
<gene>
    <name evidence="3" type="ORF">QWZ10_25035</name>
</gene>
<feature type="region of interest" description="Disordered" evidence="1">
    <location>
        <begin position="43"/>
        <end position="99"/>
    </location>
</feature>
<evidence type="ECO:0000313" key="4">
    <source>
        <dbReference type="Proteomes" id="UP001243846"/>
    </source>
</evidence>